<protein>
    <recommendedName>
        <fullName evidence="6">S-adenosyl-L-methionine-dependent methyltransferase</fullName>
        <ecNumber evidence="6">2.1.1.-</ecNumber>
    </recommendedName>
</protein>
<evidence type="ECO:0000256" key="6">
    <source>
        <dbReference type="RuleBase" id="RU362030"/>
    </source>
</evidence>
<dbReference type="NCBIfam" id="TIGR00027">
    <property type="entry name" value="mthyl_TIGR00027"/>
    <property type="match status" value="1"/>
</dbReference>
<keyword evidence="5 6" id="KW-0949">S-adenosyl-L-methionine</keyword>
<keyword evidence="8" id="KW-1185">Reference proteome</keyword>
<dbReference type="EMBL" id="JAERRI010000014">
    <property type="protein sequence ID" value="MBL1092605.1"/>
    <property type="molecule type" value="Genomic_DNA"/>
</dbReference>
<evidence type="ECO:0000256" key="1">
    <source>
        <dbReference type="ARBA" id="ARBA00003907"/>
    </source>
</evidence>
<comment type="function">
    <text evidence="1 6">Exhibits S-adenosyl-L-methionine-dependent methyltransferase activity.</text>
</comment>
<evidence type="ECO:0000256" key="3">
    <source>
        <dbReference type="ARBA" id="ARBA00022603"/>
    </source>
</evidence>
<evidence type="ECO:0000256" key="2">
    <source>
        <dbReference type="ARBA" id="ARBA00008138"/>
    </source>
</evidence>
<organism evidence="7 8">
    <name type="scientific">Streptomyces siderophoricus</name>
    <dbReference type="NCBI Taxonomy" id="2802281"/>
    <lineage>
        <taxon>Bacteria</taxon>
        <taxon>Bacillati</taxon>
        <taxon>Actinomycetota</taxon>
        <taxon>Actinomycetes</taxon>
        <taxon>Kitasatosporales</taxon>
        <taxon>Streptomycetaceae</taxon>
        <taxon>Streptomyces</taxon>
    </lineage>
</organism>
<proteinExistence type="inferred from homology"/>
<dbReference type="PANTHER" id="PTHR43619:SF2">
    <property type="entry name" value="S-ADENOSYL-L-METHIONINE-DEPENDENT METHYLTRANSFERASES SUPERFAMILY PROTEIN"/>
    <property type="match status" value="1"/>
</dbReference>
<reference evidence="7 8" key="1">
    <citation type="submission" date="2021-01" db="EMBL/GenBank/DDBJ databases">
        <title>WGS of actinomycetes isolated from Thailand.</title>
        <authorList>
            <person name="Thawai C."/>
        </authorList>
    </citation>
    <scope>NUCLEOTIDE SEQUENCE [LARGE SCALE GENOMIC DNA]</scope>
    <source>
        <strain evidence="7 8">CH9-7</strain>
    </source>
</reference>
<evidence type="ECO:0000256" key="5">
    <source>
        <dbReference type="ARBA" id="ARBA00022691"/>
    </source>
</evidence>
<dbReference type="InterPro" id="IPR029063">
    <property type="entry name" value="SAM-dependent_MTases_sf"/>
</dbReference>
<comment type="similarity">
    <text evidence="2 6">Belongs to the UPF0677 family.</text>
</comment>
<sequence length="303" mass="32029">MGELRGVAATALGVARIRAAESARPDRLFDDPYAAAFVAAAPPPPAADARAADAEVPAAHREAFYRGLFRHIVLRTRFFDDYLTAAATEHALRQVVVPAAGLDTRAYRLPWPDGVRLYEVDLPEVLAFKKRGLAMQGARPRCARTAVAADLRTDWPAALRAAGFAPDRPTAWLVEGLLVYLSAAEAARLLTTIGEQSAPGSRLAFPGSRDFRNSPMMAGGRALPSMRAVSALWQGGLDEPADDWLGRHGWRPRTYARETVAASYGRALGEGAGKAGDGGAGAGQADEGAFVVAVRGDRAAAAS</sequence>
<evidence type="ECO:0000313" key="8">
    <source>
        <dbReference type="Proteomes" id="UP000629371"/>
    </source>
</evidence>
<dbReference type="PANTHER" id="PTHR43619">
    <property type="entry name" value="S-ADENOSYL-L-METHIONINE-DEPENDENT METHYLTRANSFERASE YKTD-RELATED"/>
    <property type="match status" value="1"/>
</dbReference>
<dbReference type="InterPro" id="IPR007213">
    <property type="entry name" value="Ppm1/Ppm2/Tcmp"/>
</dbReference>
<dbReference type="Gene3D" id="3.40.50.150">
    <property type="entry name" value="Vaccinia Virus protein VP39"/>
    <property type="match status" value="1"/>
</dbReference>
<keyword evidence="4 7" id="KW-0808">Transferase</keyword>
<keyword evidence="3 6" id="KW-0489">Methyltransferase</keyword>
<name>A0ABS1MXZ8_9ACTN</name>
<evidence type="ECO:0000256" key="4">
    <source>
        <dbReference type="ARBA" id="ARBA00022679"/>
    </source>
</evidence>
<comment type="caution">
    <text evidence="7">The sequence shown here is derived from an EMBL/GenBank/DDBJ whole genome shotgun (WGS) entry which is preliminary data.</text>
</comment>
<accession>A0ABS1MXZ8</accession>
<dbReference type="Proteomes" id="UP000629371">
    <property type="component" value="Unassembled WGS sequence"/>
</dbReference>
<dbReference type="EC" id="2.1.1.-" evidence="6"/>
<dbReference type="GO" id="GO:0008168">
    <property type="term" value="F:methyltransferase activity"/>
    <property type="evidence" value="ECO:0007669"/>
    <property type="project" value="UniProtKB-KW"/>
</dbReference>
<dbReference type="InterPro" id="IPR011610">
    <property type="entry name" value="SAM_mthyl_Trfase_ML2640-like"/>
</dbReference>
<dbReference type="SUPFAM" id="SSF53335">
    <property type="entry name" value="S-adenosyl-L-methionine-dependent methyltransferases"/>
    <property type="match status" value="1"/>
</dbReference>
<evidence type="ECO:0000313" key="7">
    <source>
        <dbReference type="EMBL" id="MBL1092605.1"/>
    </source>
</evidence>
<dbReference type="GO" id="GO:0032259">
    <property type="term" value="P:methylation"/>
    <property type="evidence" value="ECO:0007669"/>
    <property type="project" value="UniProtKB-KW"/>
</dbReference>
<dbReference type="RefSeq" id="WP_201807983.1">
    <property type="nucleotide sequence ID" value="NZ_JAERRI010000014.1"/>
</dbReference>
<dbReference type="Pfam" id="PF04072">
    <property type="entry name" value="LCM"/>
    <property type="match status" value="1"/>
</dbReference>
<gene>
    <name evidence="7" type="ORF">JK360_25035</name>
</gene>